<dbReference type="GO" id="GO:0016491">
    <property type="term" value="F:oxidoreductase activity"/>
    <property type="evidence" value="ECO:0007669"/>
    <property type="project" value="UniProtKB-KW"/>
</dbReference>
<dbReference type="InterPro" id="IPR013786">
    <property type="entry name" value="AcylCoA_DH/ox_N"/>
</dbReference>
<dbReference type="InterPro" id="IPR006091">
    <property type="entry name" value="Acyl-CoA_Oxase/DH_mid-dom"/>
</dbReference>
<evidence type="ECO:0000256" key="6">
    <source>
        <dbReference type="ARBA" id="ARBA00023002"/>
    </source>
</evidence>
<dbReference type="RefSeq" id="WP_211956336.1">
    <property type="nucleotide sequence ID" value="NZ_CAJPVI010000039.1"/>
</dbReference>
<comment type="cofactor">
    <cofactor evidence="1">
        <name>FAD</name>
        <dbReference type="ChEBI" id="CHEBI:57692"/>
    </cofactor>
</comment>
<evidence type="ECO:0000256" key="4">
    <source>
        <dbReference type="ARBA" id="ARBA00022630"/>
    </source>
</evidence>
<feature type="domain" description="Acyl-CoA oxidase/dehydrogenase middle" evidence="8">
    <location>
        <begin position="128"/>
        <end position="209"/>
    </location>
</feature>
<protein>
    <submittedName>
        <fullName evidence="10">Caffeyl-CoA reductase-Etf complex subunit CarC</fullName>
        <ecNumber evidence="10">1.3.1.108</ecNumber>
    </submittedName>
</protein>
<evidence type="ECO:0000256" key="3">
    <source>
        <dbReference type="ARBA" id="ARBA00011738"/>
    </source>
</evidence>
<dbReference type="Gene3D" id="2.40.110.10">
    <property type="entry name" value="Butyryl-CoA Dehydrogenase, subunit A, domain 2"/>
    <property type="match status" value="1"/>
</dbReference>
<dbReference type="InterPro" id="IPR009100">
    <property type="entry name" value="AcylCoA_DH/oxidase_NM_dom_sf"/>
</dbReference>
<dbReference type="InterPro" id="IPR037069">
    <property type="entry name" value="AcylCoA_DH/ox_N_sf"/>
</dbReference>
<dbReference type="Gene3D" id="1.10.540.10">
    <property type="entry name" value="Acyl-CoA dehydrogenase/oxidase, N-terminal domain"/>
    <property type="match status" value="1"/>
</dbReference>
<proteinExistence type="inferred from homology"/>
<dbReference type="PANTHER" id="PTHR48083">
    <property type="entry name" value="MEDIUM-CHAIN SPECIFIC ACYL-COA DEHYDROGENASE, MITOCHONDRIAL-RELATED"/>
    <property type="match status" value="1"/>
</dbReference>
<gene>
    <name evidence="10" type="primary">carC_8</name>
    <name evidence="10" type="ORF">LMG26411_05461</name>
</gene>
<dbReference type="PANTHER" id="PTHR48083:SF13">
    <property type="entry name" value="ACYL-COA DEHYDROGENASE FAMILY MEMBER 11"/>
    <property type="match status" value="1"/>
</dbReference>
<evidence type="ECO:0000259" key="8">
    <source>
        <dbReference type="Pfam" id="PF02770"/>
    </source>
</evidence>
<comment type="similarity">
    <text evidence="2">Belongs to the acyl-CoA dehydrogenase family.</text>
</comment>
<evidence type="ECO:0000259" key="7">
    <source>
        <dbReference type="Pfam" id="PF00441"/>
    </source>
</evidence>
<evidence type="ECO:0000256" key="1">
    <source>
        <dbReference type="ARBA" id="ARBA00001974"/>
    </source>
</evidence>
<dbReference type="InterPro" id="IPR036250">
    <property type="entry name" value="AcylCo_DH-like_C"/>
</dbReference>
<dbReference type="EMBL" id="CAJPVI010000039">
    <property type="protein sequence ID" value="CAG2157074.1"/>
    <property type="molecule type" value="Genomic_DNA"/>
</dbReference>
<evidence type="ECO:0000259" key="9">
    <source>
        <dbReference type="Pfam" id="PF02771"/>
    </source>
</evidence>
<dbReference type="InterPro" id="IPR046373">
    <property type="entry name" value="Acyl-CoA_Oxase/DH_mid-dom_sf"/>
</dbReference>
<organism evidence="10 11">
    <name type="scientific">Cupriavidus numazuensis</name>
    <dbReference type="NCBI Taxonomy" id="221992"/>
    <lineage>
        <taxon>Bacteria</taxon>
        <taxon>Pseudomonadati</taxon>
        <taxon>Pseudomonadota</taxon>
        <taxon>Betaproteobacteria</taxon>
        <taxon>Burkholderiales</taxon>
        <taxon>Burkholderiaceae</taxon>
        <taxon>Cupriavidus</taxon>
    </lineage>
</organism>
<evidence type="ECO:0000256" key="2">
    <source>
        <dbReference type="ARBA" id="ARBA00009347"/>
    </source>
</evidence>
<dbReference type="Pfam" id="PF02771">
    <property type="entry name" value="Acyl-CoA_dh_N"/>
    <property type="match status" value="1"/>
</dbReference>
<dbReference type="SUPFAM" id="SSF56645">
    <property type="entry name" value="Acyl-CoA dehydrogenase NM domain-like"/>
    <property type="match status" value="1"/>
</dbReference>
<dbReference type="Pfam" id="PF02770">
    <property type="entry name" value="Acyl-CoA_dh_M"/>
    <property type="match status" value="1"/>
</dbReference>
<keyword evidence="5" id="KW-0274">FAD</keyword>
<name>A0ABM8TPD2_9BURK</name>
<evidence type="ECO:0000313" key="10">
    <source>
        <dbReference type="EMBL" id="CAG2157074.1"/>
    </source>
</evidence>
<sequence>MFTPCPTERSKAIADRVEAFVRDVVAPYERDPRNAGHGPTEDLVRELRAKAREAGVMTPHILPDGDHLTQLETAAVLKRSALSPLGPVAVNTMAPDEGNMYLLGKVATPEQKRRFLDKLVSGDARSAFFMTEPAEEGGAGSDPSMLQTIAVQQGDEWVINGRKMFITGAEGASVGIVMARTGGDDKVQSTMFLVDLPNPAIRIERVLDTIDNSMPGGHALIVIDNLRVPASQVLGEVNEGFRYAQVRLSPARLSHCMRWHGCATRANEIATAYATRRKAFGKLLIDHEAVGFMLAENLIDLQQAALMIDWCAGVLDSGVLGTNESSMAKVAVSEAVYRVADRCVQVMGGTGVSRDTIVEQVFREVRAFRIYDGPTEVHKWSLAKMIKRKTLSGEASHG</sequence>
<dbReference type="Gene3D" id="1.20.140.10">
    <property type="entry name" value="Butyryl-CoA Dehydrogenase, subunit A, domain 3"/>
    <property type="match status" value="1"/>
</dbReference>
<dbReference type="InterPro" id="IPR050741">
    <property type="entry name" value="Acyl-CoA_dehydrogenase"/>
</dbReference>
<keyword evidence="6 10" id="KW-0560">Oxidoreductase</keyword>
<evidence type="ECO:0000256" key="5">
    <source>
        <dbReference type="ARBA" id="ARBA00022827"/>
    </source>
</evidence>
<evidence type="ECO:0000313" key="11">
    <source>
        <dbReference type="Proteomes" id="UP000672657"/>
    </source>
</evidence>
<dbReference type="Pfam" id="PF00441">
    <property type="entry name" value="Acyl-CoA_dh_1"/>
    <property type="match status" value="1"/>
</dbReference>
<dbReference type="Proteomes" id="UP000672657">
    <property type="component" value="Unassembled WGS sequence"/>
</dbReference>
<reference evidence="10 11" key="1">
    <citation type="submission" date="2021-03" db="EMBL/GenBank/DDBJ databases">
        <authorList>
            <person name="Peeters C."/>
        </authorList>
    </citation>
    <scope>NUCLEOTIDE SEQUENCE [LARGE SCALE GENOMIC DNA]</scope>
    <source>
        <strain evidence="10 11">LMG 26411</strain>
    </source>
</reference>
<dbReference type="InterPro" id="IPR009075">
    <property type="entry name" value="AcylCo_DH/oxidase_C"/>
</dbReference>
<comment type="subunit">
    <text evidence="3">Homodimer.</text>
</comment>
<feature type="domain" description="Acyl-CoA dehydrogenase/oxidase N-terminal" evidence="9">
    <location>
        <begin position="7"/>
        <end position="123"/>
    </location>
</feature>
<dbReference type="EC" id="1.3.1.108" evidence="10"/>
<keyword evidence="4" id="KW-0285">Flavoprotein</keyword>
<keyword evidence="11" id="KW-1185">Reference proteome</keyword>
<feature type="domain" description="Acyl-CoA dehydrogenase/oxidase C-terminal" evidence="7">
    <location>
        <begin position="238"/>
        <end position="384"/>
    </location>
</feature>
<accession>A0ABM8TPD2</accession>
<dbReference type="SUPFAM" id="SSF47203">
    <property type="entry name" value="Acyl-CoA dehydrogenase C-terminal domain-like"/>
    <property type="match status" value="1"/>
</dbReference>
<comment type="caution">
    <text evidence="10">The sequence shown here is derived from an EMBL/GenBank/DDBJ whole genome shotgun (WGS) entry which is preliminary data.</text>
</comment>